<gene>
    <name evidence="9" type="primary">pknB_6</name>
    <name evidence="9" type="ORF">Poly41_09880</name>
</gene>
<name>A0A5C6E1A2_9BACT</name>
<evidence type="ECO:0000256" key="5">
    <source>
        <dbReference type="PROSITE-ProRule" id="PRU00221"/>
    </source>
</evidence>
<dbReference type="SUPFAM" id="SSF50998">
    <property type="entry name" value="Quinoprotein alcohol dehydrogenase-like"/>
    <property type="match status" value="2"/>
</dbReference>
<dbReference type="SMART" id="SM00220">
    <property type="entry name" value="S_TKc"/>
    <property type="match status" value="1"/>
</dbReference>
<keyword evidence="7" id="KW-1133">Transmembrane helix</keyword>
<dbReference type="PROSITE" id="PS50082">
    <property type="entry name" value="WD_REPEATS_2"/>
    <property type="match status" value="2"/>
</dbReference>
<evidence type="ECO:0000256" key="2">
    <source>
        <dbReference type="ARBA" id="ARBA00022741"/>
    </source>
</evidence>
<dbReference type="Gene3D" id="1.10.510.10">
    <property type="entry name" value="Transferase(Phosphotransferase) domain 1"/>
    <property type="match status" value="1"/>
</dbReference>
<feature type="region of interest" description="Disordered" evidence="6">
    <location>
        <begin position="1"/>
        <end position="20"/>
    </location>
</feature>
<evidence type="ECO:0000256" key="4">
    <source>
        <dbReference type="ARBA" id="ARBA00022840"/>
    </source>
</evidence>
<dbReference type="GO" id="GO:0004674">
    <property type="term" value="F:protein serine/threonine kinase activity"/>
    <property type="evidence" value="ECO:0007669"/>
    <property type="project" value="UniProtKB-EC"/>
</dbReference>
<dbReference type="Pfam" id="PF00400">
    <property type="entry name" value="WD40"/>
    <property type="match status" value="1"/>
</dbReference>
<sequence length="1142" mass="126973">MTNSGDETTTSSSPDESSGISIPLQQLIGHWEKLKKSGQPIDPEELCEGDPDLANQLRDHIAMLEAFSRFEKVPVAKTPETIGEYKILKEIARGGTSIVYLAEQAFPTRKVALKLLQDVAERERSKLRFRLEAELLASLQHHNIARIFDAGVAEVFGSQRLFFTMEWIDGLNLVDFIKQQRKSSAWTHADTIRLCLAYMDALSEAHQAGVIHRDLKPANLMVTREGVPKLIDFGLARIRHRANTSKQNASTADGWIGTRCYMSPEQFSGEPERIDFHTDIYGFGVVLYELLAGRLPYQLKDKSMWESAQIVQNTASVPIGRVDRQLRGDIEVILETALAKDPTERYASITDFADDLRRYLDNHPIRARRQNAAVSLWKWCQRHRRVAAVSVVVLGLFLVLGVAAGLWATLASDRARKLADVNQQLETSRSRLQASNQRYAATAARLRRSVSNQTLLRLGTLLDQEPNYVLDQLEDESRFPTESRGFAWRLLHQSAKRSMVHWQADAKTLMGLAISDDGSWLATSGAEGIRVWDLKSQSIIAQYRNLDESPSVRLALDNQTRSVLLVRRDGGPIRLDVDANRAESLSHSTPEHVMALAATGHQGGYLIGTQSGHLEHWNGPGGTQLWNRQMGDAAVIAIAVSIEGDRFCVLTQDGDAYHGDLDTGEMLEEQHLVHPKFTVQRWDLARVSRDLRWGILCTEVGDAVLWDLRSKQPYLWWSHLDFYPDIDVVEYRTNPMHPRFLVSGRDRVGLWQTNMELAALYERRSFLSSMVGDEIPDAGSSSQWDPLVIDSALADSAVAIGLRGGTVVLTKASPSPIYDTIFPAKPTVAKLCFSFDGKALVAVSGAGHLSYHDVSSGEILWQSPSGARGVTDLFFAGNDRFLVTNERQHQASLRSASDGGRHAMTENQPNTNKVVLVGDRLLIGFCENESVDTAMDDESTPDATGDNIESSKPVHTRGYQPVWLEIRETADEGPTLVGASAEMDLPIEAKAYDEPSGLLATYDEKETIALWRIGDNDQLEFLAERHVAELKTMEFMPGGETLVVGAYDGSITLWSTPTLDQIARRHPNANQAGSIAISPDGSVMAVGYFDGEVLFWDTENWEPQLSVRTDLKPIRDLEFSPAGDRLAVGGKGQHLLMFHLKQ</sequence>
<dbReference type="Gene3D" id="2.130.10.10">
    <property type="entry name" value="YVTN repeat-like/Quinoprotein amine dehydrogenase"/>
    <property type="match status" value="3"/>
</dbReference>
<dbReference type="PANTHER" id="PTHR43289">
    <property type="entry name" value="MITOGEN-ACTIVATED PROTEIN KINASE KINASE KINASE 20-RELATED"/>
    <property type="match status" value="1"/>
</dbReference>
<dbReference type="CDD" id="cd14014">
    <property type="entry name" value="STKc_PknB_like"/>
    <property type="match status" value="1"/>
</dbReference>
<keyword evidence="1 9" id="KW-0808">Transferase</keyword>
<dbReference type="AlphaFoldDB" id="A0A5C6E1A2"/>
<dbReference type="RefSeq" id="WP_146524693.1">
    <property type="nucleotide sequence ID" value="NZ_SJPV01000001.1"/>
</dbReference>
<dbReference type="InterPro" id="IPR000719">
    <property type="entry name" value="Prot_kinase_dom"/>
</dbReference>
<evidence type="ECO:0000256" key="1">
    <source>
        <dbReference type="ARBA" id="ARBA00022679"/>
    </source>
</evidence>
<dbReference type="InterPro" id="IPR001680">
    <property type="entry name" value="WD40_rpt"/>
</dbReference>
<keyword evidence="10" id="KW-1185">Reference proteome</keyword>
<feature type="transmembrane region" description="Helical" evidence="7">
    <location>
        <begin position="386"/>
        <end position="408"/>
    </location>
</feature>
<dbReference type="GO" id="GO:0005524">
    <property type="term" value="F:ATP binding"/>
    <property type="evidence" value="ECO:0007669"/>
    <property type="project" value="UniProtKB-KW"/>
</dbReference>
<dbReference type="PANTHER" id="PTHR43289:SF6">
    <property type="entry name" value="SERINE_THREONINE-PROTEIN KINASE NEKL-3"/>
    <property type="match status" value="1"/>
</dbReference>
<keyword evidence="2" id="KW-0547">Nucleotide-binding</keyword>
<feature type="repeat" description="WD" evidence="5">
    <location>
        <begin position="1023"/>
        <end position="1064"/>
    </location>
</feature>
<organism evidence="9 10">
    <name type="scientific">Novipirellula artificiosorum</name>
    <dbReference type="NCBI Taxonomy" id="2528016"/>
    <lineage>
        <taxon>Bacteria</taxon>
        <taxon>Pseudomonadati</taxon>
        <taxon>Planctomycetota</taxon>
        <taxon>Planctomycetia</taxon>
        <taxon>Pirellulales</taxon>
        <taxon>Pirellulaceae</taxon>
        <taxon>Novipirellula</taxon>
    </lineage>
</organism>
<dbReference type="PROSITE" id="PS50011">
    <property type="entry name" value="PROTEIN_KINASE_DOM"/>
    <property type="match status" value="1"/>
</dbReference>
<feature type="region of interest" description="Disordered" evidence="6">
    <location>
        <begin position="933"/>
        <end position="954"/>
    </location>
</feature>
<accession>A0A5C6E1A2</accession>
<evidence type="ECO:0000256" key="6">
    <source>
        <dbReference type="SAM" id="MobiDB-lite"/>
    </source>
</evidence>
<dbReference type="OrthoDB" id="251414at2"/>
<keyword evidence="3 9" id="KW-0418">Kinase</keyword>
<dbReference type="InterPro" id="IPR011047">
    <property type="entry name" value="Quinoprotein_ADH-like_sf"/>
</dbReference>
<dbReference type="EMBL" id="SJPV01000001">
    <property type="protein sequence ID" value="TWU42688.1"/>
    <property type="molecule type" value="Genomic_DNA"/>
</dbReference>
<feature type="repeat" description="WD" evidence="5">
    <location>
        <begin position="1074"/>
        <end position="1106"/>
    </location>
</feature>
<dbReference type="Proteomes" id="UP000319143">
    <property type="component" value="Unassembled WGS sequence"/>
</dbReference>
<dbReference type="InterPro" id="IPR008271">
    <property type="entry name" value="Ser/Thr_kinase_AS"/>
</dbReference>
<dbReference type="InterPro" id="IPR015943">
    <property type="entry name" value="WD40/YVTN_repeat-like_dom_sf"/>
</dbReference>
<proteinExistence type="predicted"/>
<protein>
    <submittedName>
        <fullName evidence="9">Serine/threonine-protein kinase PknB</fullName>
        <ecNumber evidence="9">2.7.11.1</ecNumber>
    </submittedName>
</protein>
<dbReference type="Pfam" id="PF00069">
    <property type="entry name" value="Pkinase"/>
    <property type="match status" value="1"/>
</dbReference>
<keyword evidence="5" id="KW-0853">WD repeat</keyword>
<dbReference type="SUPFAM" id="SSF56112">
    <property type="entry name" value="Protein kinase-like (PK-like)"/>
    <property type="match status" value="1"/>
</dbReference>
<evidence type="ECO:0000259" key="8">
    <source>
        <dbReference type="PROSITE" id="PS50011"/>
    </source>
</evidence>
<dbReference type="Gene3D" id="3.30.200.20">
    <property type="entry name" value="Phosphorylase Kinase, domain 1"/>
    <property type="match status" value="1"/>
</dbReference>
<comment type="caution">
    <text evidence="9">The sequence shown here is derived from an EMBL/GenBank/DDBJ whole genome shotgun (WGS) entry which is preliminary data.</text>
</comment>
<keyword evidence="4" id="KW-0067">ATP-binding</keyword>
<dbReference type="InterPro" id="IPR011009">
    <property type="entry name" value="Kinase-like_dom_sf"/>
</dbReference>
<keyword evidence="7" id="KW-0812">Transmembrane</keyword>
<evidence type="ECO:0000256" key="7">
    <source>
        <dbReference type="SAM" id="Phobius"/>
    </source>
</evidence>
<evidence type="ECO:0000313" key="9">
    <source>
        <dbReference type="EMBL" id="TWU42688.1"/>
    </source>
</evidence>
<dbReference type="PROSITE" id="PS00108">
    <property type="entry name" value="PROTEIN_KINASE_ST"/>
    <property type="match status" value="1"/>
</dbReference>
<dbReference type="EC" id="2.7.11.1" evidence="9"/>
<feature type="domain" description="Protein kinase" evidence="8">
    <location>
        <begin position="85"/>
        <end position="360"/>
    </location>
</feature>
<dbReference type="SMART" id="SM00320">
    <property type="entry name" value="WD40"/>
    <property type="match status" value="5"/>
</dbReference>
<evidence type="ECO:0000256" key="3">
    <source>
        <dbReference type="ARBA" id="ARBA00022777"/>
    </source>
</evidence>
<reference evidence="9 10" key="1">
    <citation type="submission" date="2019-02" db="EMBL/GenBank/DDBJ databases">
        <title>Deep-cultivation of Planctomycetes and their phenomic and genomic characterization uncovers novel biology.</title>
        <authorList>
            <person name="Wiegand S."/>
            <person name="Jogler M."/>
            <person name="Boedeker C."/>
            <person name="Pinto D."/>
            <person name="Vollmers J."/>
            <person name="Rivas-Marin E."/>
            <person name="Kohn T."/>
            <person name="Peeters S.H."/>
            <person name="Heuer A."/>
            <person name="Rast P."/>
            <person name="Oberbeckmann S."/>
            <person name="Bunk B."/>
            <person name="Jeske O."/>
            <person name="Meyerdierks A."/>
            <person name="Storesund J.E."/>
            <person name="Kallscheuer N."/>
            <person name="Luecker S."/>
            <person name="Lage O.M."/>
            <person name="Pohl T."/>
            <person name="Merkel B.J."/>
            <person name="Hornburger P."/>
            <person name="Mueller R.-W."/>
            <person name="Bruemmer F."/>
            <person name="Labrenz M."/>
            <person name="Spormann A.M."/>
            <person name="Op Den Camp H."/>
            <person name="Overmann J."/>
            <person name="Amann R."/>
            <person name="Jetten M.S.M."/>
            <person name="Mascher T."/>
            <person name="Medema M.H."/>
            <person name="Devos D.P."/>
            <person name="Kaster A.-K."/>
            <person name="Ovreas L."/>
            <person name="Rohde M."/>
            <person name="Galperin M.Y."/>
            <person name="Jogler C."/>
        </authorList>
    </citation>
    <scope>NUCLEOTIDE SEQUENCE [LARGE SCALE GENOMIC DNA]</scope>
    <source>
        <strain evidence="9 10">Poly41</strain>
    </source>
</reference>
<keyword evidence="7" id="KW-0472">Membrane</keyword>
<evidence type="ECO:0000313" key="10">
    <source>
        <dbReference type="Proteomes" id="UP000319143"/>
    </source>
</evidence>
<dbReference type="PROSITE" id="PS50294">
    <property type="entry name" value="WD_REPEATS_REGION"/>
    <property type="match status" value="1"/>
</dbReference>